<dbReference type="RefSeq" id="WP_184184878.1">
    <property type="nucleotide sequence ID" value="NZ_JACHLE010000001.1"/>
</dbReference>
<reference evidence="4 5" key="1">
    <citation type="submission" date="2020-08" db="EMBL/GenBank/DDBJ databases">
        <title>Functional genomics of gut bacteria from endangered species of beetles.</title>
        <authorList>
            <person name="Carlos-Shanley C."/>
        </authorList>
    </citation>
    <scope>NUCLEOTIDE SEQUENCE [LARGE SCALE GENOMIC DNA]</scope>
    <source>
        <strain evidence="4 5">S00151</strain>
    </source>
</reference>
<evidence type="ECO:0000256" key="2">
    <source>
        <dbReference type="SAM" id="SignalP"/>
    </source>
</evidence>
<accession>A0A840KDE4</accession>
<name>A0A840KDE4_9FLAO</name>
<dbReference type="Gene3D" id="2.60.40.3140">
    <property type="match status" value="1"/>
</dbReference>
<evidence type="ECO:0000259" key="3">
    <source>
        <dbReference type="Pfam" id="PF01841"/>
    </source>
</evidence>
<feature type="domain" description="Transglutaminase-like" evidence="3">
    <location>
        <begin position="890"/>
        <end position="981"/>
    </location>
</feature>
<organism evidence="4 5">
    <name type="scientific">Chryseobacterium defluvii</name>
    <dbReference type="NCBI Taxonomy" id="160396"/>
    <lineage>
        <taxon>Bacteria</taxon>
        <taxon>Pseudomonadati</taxon>
        <taxon>Bacteroidota</taxon>
        <taxon>Flavobacteriia</taxon>
        <taxon>Flavobacteriales</taxon>
        <taxon>Weeksellaceae</taxon>
        <taxon>Chryseobacterium group</taxon>
        <taxon>Chryseobacterium</taxon>
    </lineage>
</organism>
<evidence type="ECO:0000313" key="5">
    <source>
        <dbReference type="Proteomes" id="UP000592180"/>
    </source>
</evidence>
<feature type="coiled-coil region" evidence="1">
    <location>
        <begin position="597"/>
        <end position="651"/>
    </location>
</feature>
<evidence type="ECO:0000313" key="4">
    <source>
        <dbReference type="EMBL" id="MBB4805560.1"/>
    </source>
</evidence>
<dbReference type="InterPro" id="IPR002931">
    <property type="entry name" value="Transglutaminase-like"/>
</dbReference>
<dbReference type="Gene3D" id="2.60.120.1130">
    <property type="match status" value="1"/>
</dbReference>
<keyword evidence="1" id="KW-0175">Coiled coil</keyword>
<dbReference type="Proteomes" id="UP000592180">
    <property type="component" value="Unassembled WGS sequence"/>
</dbReference>
<dbReference type="EMBL" id="JACHLE010000001">
    <property type="protein sequence ID" value="MBB4805560.1"/>
    <property type="molecule type" value="Genomic_DNA"/>
</dbReference>
<dbReference type="Pfam" id="PF01841">
    <property type="entry name" value="Transglut_core"/>
    <property type="match status" value="1"/>
</dbReference>
<gene>
    <name evidence="4" type="ORF">HNP38_000832</name>
</gene>
<feature type="signal peptide" evidence="2">
    <location>
        <begin position="1"/>
        <end position="18"/>
    </location>
</feature>
<dbReference type="Gene3D" id="3.10.620.30">
    <property type="match status" value="1"/>
</dbReference>
<keyword evidence="5" id="KW-1185">Reference proteome</keyword>
<dbReference type="InterPro" id="IPR011990">
    <property type="entry name" value="TPR-like_helical_dom_sf"/>
</dbReference>
<sequence length="1250" mass="144214">MKKILISAIYFLSVGAWAQTKEHAAAWELLLNNKRTEARNFYDKTLKDQKLKNFESLFLDAVIDQEMGEIIFDETFVKNFVSVTNDEAYLYPAVREKFMIGDIDEEGVDDYTYKKIDALYASKTFNNLNAVIELKAHFDNIRNNFTGSADAISRLGKIDKWQYAGVFENLNGSGLDNEYEPETYAKNDKLFNANSFGNVGWYNRKYKENDGFSFFLNELEYGRGIIYAQTFIENPTERKIWLEVDANHEIKVFLNDVEILSSTKDGYTSTGSHLVEVVLPKGMNRLLLKNDSQAAKLAGFMVVPYDTNYQRITDLKYFDTYKDYQKSTLAQLQPKELELKFEKGLKEKIAQHPGDFVYDYLLTLGYLNNQQYEKAKEKIDVFVHKYPKSSLVQTLLSRYYTNVEDKEKVSEVLKNIEVNDPEYYVVPVMKMADDDLVKNMSIQELEKYKNILSKTKAASMAELFDIVISARNHDLEKMKTHISSVKTTFANNDKFFVLLSYLEDAEKNDQSGIIKKLEDFLTSKNNLDIMSSLFDYYENANRVEDQKKLLKKYIGLYPSVNMLRAKYISLLQEDPKNPEIKEQLDEALANFPYSYSLMALKAEMLALQNNKSEAVKLAKQSLSHNAENEAMHKLVKDLDQTEDEIDQIAIKDLHKLVAERRNKGLKGKKGVTVLLDEYIANVYPEGGIKKRSTYAYEITSDKGIEEMKEYYINYYDHVLKSEIIKPNGSIVPGEKSDNQIVFTNLAIGDVVLIQKENLERSSGRFYKDFNLSSYFNSEYPVIESIFTIITPESLNYQVKNNNREFPSAKKKVGNKLFQTWKLNDLAELNLDEYYGPSYYDATISVTANSIKTWQDISNWYADLTRKSLVSDKVVDKAFKDIFPNGVSGMGDTEKAEKIYNYIEKNVTYSYVDFRQSGYIPQKPSKTLVTKLGDCKDLSTLFVILGNQAGLKSNLVLVQTNNNSPQQLLLPNLSFNHCIVKVNLNGKDTFLEMTDKYLPFNSAVKLNYKAKGLVINTDKTNGNAGLIDISMDNNTKTVYKTISEVNVNGDNHNFLTRQYVMGETKSYFNDFFQEEQTDEYRKKEMEEQYGSVLDKVINVKSVKLLEGKDLTAKPLAYELQFNINDKPQSVGSLKIMKIPFVTKPFTKEIIATENRNTDIQYTKYEKQNEYFEEVYLNIPEGMKFIEIPENKSLSYNNLKYSISYELQQNNRLKVTRKADTPWDNIKKEQYPEFKKFVEEAINSENQILGYK</sequence>
<comment type="caution">
    <text evidence="4">The sequence shown here is derived from an EMBL/GenBank/DDBJ whole genome shotgun (WGS) entry which is preliminary data.</text>
</comment>
<dbReference type="SUPFAM" id="SSF48452">
    <property type="entry name" value="TPR-like"/>
    <property type="match status" value="1"/>
</dbReference>
<keyword evidence="2" id="KW-0732">Signal</keyword>
<feature type="chain" id="PRO_5033047928" description="Transglutaminase-like domain-containing protein" evidence="2">
    <location>
        <begin position="19"/>
        <end position="1250"/>
    </location>
</feature>
<protein>
    <recommendedName>
        <fullName evidence="3">Transglutaminase-like domain-containing protein</fullName>
    </recommendedName>
</protein>
<dbReference type="Gene3D" id="1.25.40.10">
    <property type="entry name" value="Tetratricopeptide repeat domain"/>
    <property type="match status" value="1"/>
</dbReference>
<dbReference type="InterPro" id="IPR038765">
    <property type="entry name" value="Papain-like_cys_pep_sf"/>
</dbReference>
<evidence type="ECO:0000256" key="1">
    <source>
        <dbReference type="SAM" id="Coils"/>
    </source>
</evidence>
<proteinExistence type="predicted"/>
<dbReference type="SUPFAM" id="SSF54001">
    <property type="entry name" value="Cysteine proteinases"/>
    <property type="match status" value="1"/>
</dbReference>
<dbReference type="AlphaFoldDB" id="A0A840KDE4"/>